<dbReference type="Proteomes" id="UP001172680">
    <property type="component" value="Unassembled WGS sequence"/>
</dbReference>
<proteinExistence type="predicted"/>
<keyword evidence="2" id="KW-1185">Reference proteome</keyword>
<comment type="caution">
    <text evidence="1">The sequence shown here is derived from an EMBL/GenBank/DDBJ whole genome shotgun (WGS) entry which is preliminary data.</text>
</comment>
<accession>A0ACC2YNT3</accession>
<organism evidence="1 2">
    <name type="scientific">Coniosporium tulheliwenetii</name>
    <dbReference type="NCBI Taxonomy" id="3383036"/>
    <lineage>
        <taxon>Eukaryota</taxon>
        <taxon>Fungi</taxon>
        <taxon>Dikarya</taxon>
        <taxon>Ascomycota</taxon>
        <taxon>Pezizomycotina</taxon>
        <taxon>Dothideomycetes</taxon>
        <taxon>Dothideomycetes incertae sedis</taxon>
        <taxon>Coniosporium</taxon>
    </lineage>
</organism>
<reference evidence="1" key="1">
    <citation type="submission" date="2022-10" db="EMBL/GenBank/DDBJ databases">
        <title>Culturing micro-colonial fungi from biological soil crusts in the Mojave desert and describing Neophaeococcomyces mojavensis, and introducing the new genera and species Taxawa tesnikishii.</title>
        <authorList>
            <person name="Kurbessoian T."/>
            <person name="Stajich J.E."/>
        </authorList>
    </citation>
    <scope>NUCLEOTIDE SEQUENCE</scope>
    <source>
        <strain evidence="1">JES_115</strain>
    </source>
</reference>
<evidence type="ECO:0000313" key="1">
    <source>
        <dbReference type="EMBL" id="KAJ9636803.1"/>
    </source>
</evidence>
<sequence length="838" mass="92929">MSSHTDSAASSSAGLNNTIPSLIYGTAWKKERTTELVVKALKAGFKGIDTAAQPKHYREDLVGKGVRQAVRDGFARREELYLQTKYSPFAGEDAPYDARATIADQVRQSVASSLHNFRSLSRTDGPEQETYLDCLVLHSPLPTLSQTMEAWTAMESFVPSKIRSLGISNTDLRTLSQVHERARIKPSVVQNRFYAATRFDVGVRAFCKENNMLYQSFWTLTANPRLLASSPVRTLASEAQISVQAALYSLVIGLGNVSVLDGTTNEGRMRKDLEEVERVQQFRNTDTGRGSWDKCMSDFQRLIVIKPFTSRKMEIDAIKLRLTAIRPAIEEILTTAGTVGLAYGVIHEGKIVHTDNVGFSDLERKLPINEETIFPVGSMTKGLVSCALGLLVEEGELDWDTPICKILSDFNPRCKEVKESATLTDLLCMRSGLENYGVWIGSQNNILFPESDSMTLINDLQQRAELRAEWIYNNWGYEIAGHVIKQMSGETWHSLLHSRIFEPLGLHRTDARGRPGDFDNVAQAYMSLDDGTPVLIPGVKLGGDVLISPAGGIRSCIKDLLLLYQAILAEYNHQSATGKTSTPDSLFKQLPTVMSAHINLPIQSPHEASYGLGWCRNKLPGSLGAYRSILGGDDPVLGDGAPPKLVISHAGGMPGSSSWMGFFPDSGSVIVVLTNSSSLCDAADYTMRLLTQTLFDFPKKNDYGMWARRVADAERGRYHKIAAELKPPERTPGNGPRDLGEYVGRYVTANETFTIGEALTMSFQGRDDETFDLKHHEHDTFSWLLTRDELSKRGRFLDMQARHYLVRFVEGADGKLEKLCWSYDPSGPADAVFTKQED</sequence>
<evidence type="ECO:0000313" key="2">
    <source>
        <dbReference type="Proteomes" id="UP001172680"/>
    </source>
</evidence>
<dbReference type="EMBL" id="JAPDRP010000024">
    <property type="protein sequence ID" value="KAJ9636803.1"/>
    <property type="molecule type" value="Genomic_DNA"/>
</dbReference>
<protein>
    <submittedName>
        <fullName evidence="1">Uncharacterized protein</fullName>
    </submittedName>
</protein>
<gene>
    <name evidence="1" type="ORF">H2199_007797</name>
</gene>
<name>A0ACC2YNT3_9PEZI</name>